<dbReference type="EMBL" id="DS022252">
    <property type="protein sequence ID" value="EWG48597.1"/>
    <property type="molecule type" value="Genomic_DNA"/>
</dbReference>
<dbReference type="RefSeq" id="XP_018754788.1">
    <property type="nucleotide sequence ID" value="XM_018905542.1"/>
</dbReference>
<evidence type="ECO:0000256" key="3">
    <source>
        <dbReference type="ARBA" id="ARBA00035112"/>
    </source>
</evidence>
<gene>
    <name evidence="5" type="ORF">FVEG_16292</name>
</gene>
<evidence type="ECO:0000313" key="6">
    <source>
        <dbReference type="Proteomes" id="UP000009096"/>
    </source>
</evidence>
<dbReference type="InterPro" id="IPR021765">
    <property type="entry name" value="UstYa-like"/>
</dbReference>
<evidence type="ECO:0000256" key="2">
    <source>
        <dbReference type="ARBA" id="ARBA00023002"/>
    </source>
</evidence>
<dbReference type="VEuPathDB" id="FungiDB:FVEG_16292"/>
<dbReference type="KEGG" id="fvr:FVEG_16292"/>
<dbReference type="Proteomes" id="UP000009096">
    <property type="component" value="Chromosome 10"/>
</dbReference>
<accession>W7MVV4</accession>
<keyword evidence="4" id="KW-0472">Membrane</keyword>
<dbReference type="PANTHER" id="PTHR33365">
    <property type="entry name" value="YALI0B05434P"/>
    <property type="match status" value="1"/>
</dbReference>
<dbReference type="GO" id="GO:0016491">
    <property type="term" value="F:oxidoreductase activity"/>
    <property type="evidence" value="ECO:0007669"/>
    <property type="project" value="UniProtKB-KW"/>
</dbReference>
<comment type="pathway">
    <text evidence="1">Mycotoxin biosynthesis.</text>
</comment>
<reference evidence="5 6" key="1">
    <citation type="journal article" date="2010" name="Nature">
        <title>Comparative genomics reveals mobile pathogenicity chromosomes in Fusarium.</title>
        <authorList>
            <person name="Ma L.J."/>
            <person name="van der Does H.C."/>
            <person name="Borkovich K.A."/>
            <person name="Coleman J.J."/>
            <person name="Daboussi M.J."/>
            <person name="Di Pietro A."/>
            <person name="Dufresne M."/>
            <person name="Freitag M."/>
            <person name="Grabherr M."/>
            <person name="Henrissat B."/>
            <person name="Houterman P.M."/>
            <person name="Kang S."/>
            <person name="Shim W.B."/>
            <person name="Woloshuk C."/>
            <person name="Xie X."/>
            <person name="Xu J.R."/>
            <person name="Antoniw J."/>
            <person name="Baker S.E."/>
            <person name="Bluhm B.H."/>
            <person name="Breakspear A."/>
            <person name="Brown D.W."/>
            <person name="Butchko R.A."/>
            <person name="Chapman S."/>
            <person name="Coulson R."/>
            <person name="Coutinho P.M."/>
            <person name="Danchin E.G."/>
            <person name="Diener A."/>
            <person name="Gale L.R."/>
            <person name="Gardiner D.M."/>
            <person name="Goff S."/>
            <person name="Hammond-Kosack K.E."/>
            <person name="Hilburn K."/>
            <person name="Hua-Van A."/>
            <person name="Jonkers W."/>
            <person name="Kazan K."/>
            <person name="Kodira C.D."/>
            <person name="Koehrsen M."/>
            <person name="Kumar L."/>
            <person name="Lee Y.H."/>
            <person name="Li L."/>
            <person name="Manners J.M."/>
            <person name="Miranda-Saavedra D."/>
            <person name="Mukherjee M."/>
            <person name="Park G."/>
            <person name="Park J."/>
            <person name="Park S.Y."/>
            <person name="Proctor R.H."/>
            <person name="Regev A."/>
            <person name="Ruiz-Roldan M.C."/>
            <person name="Sain D."/>
            <person name="Sakthikumar S."/>
            <person name="Sykes S."/>
            <person name="Schwartz D.C."/>
            <person name="Turgeon B.G."/>
            <person name="Wapinski I."/>
            <person name="Yoder O."/>
            <person name="Young S."/>
            <person name="Zeng Q."/>
            <person name="Zhou S."/>
            <person name="Galagan J."/>
            <person name="Cuomo C.A."/>
            <person name="Kistler H.C."/>
            <person name="Rep M."/>
        </authorList>
    </citation>
    <scope>NUCLEOTIDE SEQUENCE [LARGE SCALE GENOMIC DNA]</scope>
    <source>
        <strain evidence="6">M3125 / FGSC 7600</strain>
    </source>
</reference>
<name>W7MVV4_GIBM7</name>
<dbReference type="GeneID" id="30073168"/>
<feature type="transmembrane region" description="Helical" evidence="4">
    <location>
        <begin position="7"/>
        <end position="27"/>
    </location>
</feature>
<evidence type="ECO:0008006" key="7">
    <source>
        <dbReference type="Google" id="ProtNLM"/>
    </source>
</evidence>
<keyword evidence="4" id="KW-1133">Transmembrane helix</keyword>
<sequence>MWKRCKWFLDTTLLFLILILLLTVVFFNQKAPSFQTTGDVTGFVPKFSHRITTFTPDPDFFPDDAKKFFTNATRDKWLSLVPDGLGYLHIQRPEGYNNLPTPLLNYKKKDMFVVTTSVTHQLHCLYSIAHGYALLATGQEGKQSEAHWHMNHCFDYLRQSIMCAGDVALEGQQTTFAKSIPGSDGWDAMHNCKNYDEVFQFLERHKALKEHWI</sequence>
<dbReference type="GO" id="GO:0043386">
    <property type="term" value="P:mycotoxin biosynthetic process"/>
    <property type="evidence" value="ECO:0007669"/>
    <property type="project" value="InterPro"/>
</dbReference>
<proteinExistence type="inferred from homology"/>
<keyword evidence="6" id="KW-1185">Reference proteome</keyword>
<organism evidence="5 6">
    <name type="scientific">Gibberella moniliformis (strain M3125 / FGSC 7600)</name>
    <name type="common">Maize ear and stalk rot fungus</name>
    <name type="synonym">Fusarium verticillioides</name>
    <dbReference type="NCBI Taxonomy" id="334819"/>
    <lineage>
        <taxon>Eukaryota</taxon>
        <taxon>Fungi</taxon>
        <taxon>Dikarya</taxon>
        <taxon>Ascomycota</taxon>
        <taxon>Pezizomycotina</taxon>
        <taxon>Sordariomycetes</taxon>
        <taxon>Hypocreomycetidae</taxon>
        <taxon>Hypocreales</taxon>
        <taxon>Nectriaceae</taxon>
        <taxon>Fusarium</taxon>
        <taxon>Fusarium fujikuroi species complex</taxon>
    </lineage>
</organism>
<evidence type="ECO:0000313" key="5">
    <source>
        <dbReference type="EMBL" id="EWG48597.1"/>
    </source>
</evidence>
<comment type="similarity">
    <text evidence="3">Belongs to the ustYa family.</text>
</comment>
<dbReference type="Pfam" id="PF11807">
    <property type="entry name" value="UstYa"/>
    <property type="match status" value="1"/>
</dbReference>
<protein>
    <recommendedName>
        <fullName evidence="7">Oxidase ustYa</fullName>
    </recommendedName>
</protein>
<keyword evidence="2" id="KW-0560">Oxidoreductase</keyword>
<evidence type="ECO:0000256" key="1">
    <source>
        <dbReference type="ARBA" id="ARBA00004685"/>
    </source>
</evidence>
<dbReference type="EMBL" id="CM000587">
    <property type="protein sequence ID" value="EWG48597.1"/>
    <property type="molecule type" value="Genomic_DNA"/>
</dbReference>
<evidence type="ECO:0000256" key="4">
    <source>
        <dbReference type="SAM" id="Phobius"/>
    </source>
</evidence>
<dbReference type="AlphaFoldDB" id="W7MVV4"/>
<keyword evidence="4" id="KW-0812">Transmembrane</keyword>
<dbReference type="PANTHER" id="PTHR33365:SF11">
    <property type="entry name" value="TAT PATHWAY SIGNAL SEQUENCE"/>
    <property type="match status" value="1"/>
</dbReference>